<dbReference type="Proteomes" id="UP001552594">
    <property type="component" value="Unassembled WGS sequence"/>
</dbReference>
<comment type="caution">
    <text evidence="2">The sequence shown here is derived from an EMBL/GenBank/DDBJ whole genome shotgun (WGS) entry which is preliminary data.</text>
</comment>
<keyword evidence="1" id="KW-0732">Signal</keyword>
<dbReference type="RefSeq" id="WP_109279279.1">
    <property type="nucleotide sequence ID" value="NZ_JBFAUK010000005.1"/>
</dbReference>
<feature type="signal peptide" evidence="1">
    <location>
        <begin position="1"/>
        <end position="36"/>
    </location>
</feature>
<reference evidence="2 3" key="1">
    <citation type="submission" date="2024-06" db="EMBL/GenBank/DDBJ databases">
        <title>The Natural Products Discovery Center: Release of the First 8490 Sequenced Strains for Exploring Actinobacteria Biosynthetic Diversity.</title>
        <authorList>
            <person name="Kalkreuter E."/>
            <person name="Kautsar S.A."/>
            <person name="Yang D."/>
            <person name="Bader C.D."/>
            <person name="Teijaro C.N."/>
            <person name="Fluegel L."/>
            <person name="Davis C.M."/>
            <person name="Simpson J.R."/>
            <person name="Lauterbach L."/>
            <person name="Steele A.D."/>
            <person name="Gui C."/>
            <person name="Meng S."/>
            <person name="Li G."/>
            <person name="Viehrig K."/>
            <person name="Ye F."/>
            <person name="Su P."/>
            <person name="Kiefer A.F."/>
            <person name="Nichols A."/>
            <person name="Cepeda A.J."/>
            <person name="Yan W."/>
            <person name="Fan B."/>
            <person name="Jiang Y."/>
            <person name="Adhikari A."/>
            <person name="Zheng C.-J."/>
            <person name="Schuster L."/>
            <person name="Cowan T.M."/>
            <person name="Smanski M.J."/>
            <person name="Chevrette M.G."/>
            <person name="De Carvalho L.P.S."/>
            <person name="Shen B."/>
        </authorList>
    </citation>
    <scope>NUCLEOTIDE SEQUENCE [LARGE SCALE GENOMIC DNA]</scope>
    <source>
        <strain evidence="2 3">NPDC052347</strain>
    </source>
</reference>
<protein>
    <submittedName>
        <fullName evidence="2">Uncharacterized protein</fullName>
    </submittedName>
</protein>
<organism evidence="2 3">
    <name type="scientific">Streptomyces orinoci</name>
    <name type="common">Streptoverticillium orinoci</name>
    <dbReference type="NCBI Taxonomy" id="67339"/>
    <lineage>
        <taxon>Bacteria</taxon>
        <taxon>Bacillati</taxon>
        <taxon>Actinomycetota</taxon>
        <taxon>Actinomycetes</taxon>
        <taxon>Kitasatosporales</taxon>
        <taxon>Streptomycetaceae</taxon>
        <taxon>Streptomyces</taxon>
    </lineage>
</organism>
<dbReference type="InterPro" id="IPR006311">
    <property type="entry name" value="TAT_signal"/>
</dbReference>
<evidence type="ECO:0000313" key="3">
    <source>
        <dbReference type="Proteomes" id="UP001552594"/>
    </source>
</evidence>
<feature type="chain" id="PRO_5047458599" evidence="1">
    <location>
        <begin position="37"/>
        <end position="182"/>
    </location>
</feature>
<accession>A0ABV3JV51</accession>
<gene>
    <name evidence="2" type="ORF">AB0L16_09830</name>
</gene>
<dbReference type="PROSITE" id="PS51318">
    <property type="entry name" value="TAT"/>
    <property type="match status" value="1"/>
</dbReference>
<evidence type="ECO:0000256" key="1">
    <source>
        <dbReference type="SAM" id="SignalP"/>
    </source>
</evidence>
<evidence type="ECO:0000313" key="2">
    <source>
        <dbReference type="EMBL" id="MEV5506765.1"/>
    </source>
</evidence>
<keyword evidence="3" id="KW-1185">Reference proteome</keyword>
<name>A0ABV3JV51_STRON</name>
<proteinExistence type="predicted"/>
<sequence length="182" mass="17122">MNTAKRSARRRTAASAAAAALLAAAGIGLATPSAVAGGTDTVSVSYTCTGPGAPSGDNPIQLTVTAPASVPQGGSANLTVSATTQMTAPIDLPANTVTAEMNLAIGGANSGSVQVTGATNDSAVASGSTVAVTGGTASVELDSAGTTTFTPGDIAVHVFGVTVNCSVSGDAPVAASTEVGGS</sequence>
<dbReference type="EMBL" id="JBFAUK010000005">
    <property type="protein sequence ID" value="MEV5506765.1"/>
    <property type="molecule type" value="Genomic_DNA"/>
</dbReference>